<dbReference type="OrthoDB" id="2473368at2"/>
<keyword evidence="5" id="KW-0326">Glycosidase</keyword>
<evidence type="ECO:0000256" key="1">
    <source>
        <dbReference type="ARBA" id="ARBA00022737"/>
    </source>
</evidence>
<feature type="domain" description="SLH" evidence="4">
    <location>
        <begin position="711"/>
        <end position="766"/>
    </location>
</feature>
<evidence type="ECO:0000313" key="6">
    <source>
        <dbReference type="Proteomes" id="UP000297597"/>
    </source>
</evidence>
<sequence length="766" mass="85626">MFFRFTGIKTFGVCLAVVLLFLLPGSSRAEITPADTQSGRDVATVQASDASPSEAGEQSAAVSLEQAIRIAKEAFAVPEGLSQFTTGFDQSGDQSFWNLRWYRSGDYGGEMNVRVNTQTGEIWSMSQYVPPAPGQEYQGLPKYSREQAESVAAALAEKLQPERFKFTSLQLQQYYYQPLTFQKRGQIEYQYNYARIVDGVPYAENGISVSVSGDTGQVIRFDLSWDEIKGFPPAAGRISQEQAEQIFRTEAGPELTYFRERTPGGREVSLKLVYRLPGSQDRAVIDALTGKVLNREDDFYSYYNLDAGGGMEKRANSQAAVPLSPVEESAVEEAKNLLSRERALDMARSAVKVPEEYVLNNSRLEQDYLFQDKKIWHFNWEAGSGAERKAMDIAVDAATGELVSFSTNAYRTMYDYLRVKEVKFSKEAALKIAGDYIKKVQPAKWEQIEYKNSRPEYGPVTDQEGKPQARAYSFNWVRLEQGVPFPDNGFNLVVDSVTGEITSYRMTWWDVEFPDPQGVLSREAAADKYLKGAPLTAAYMRIWTGDMYSKTRQEGQVYLVYYTARQNFTMLDAFTGELLDYQGNVVIPNNQKQKFEDLEGHPARAAVELLAQTGIVTAGGKFRPDDAVTQAELITMLVKSSGQYPAWELKTTAAAKEPWYQKYYETAARLGIIQVGESPDPDLPVTREVLARLTIHAMGFYKVASLSDLYVLNFQDAGDITDYLRGHAALAVGLGLIEPVDGKFQPKALVTRGEAAETLVRMLKNN</sequence>
<keyword evidence="5" id="KW-0378">Hydrolase</keyword>
<keyword evidence="3" id="KW-0732">Signal</keyword>
<feature type="chain" id="PRO_5021480645" evidence="3">
    <location>
        <begin position="30"/>
        <end position="766"/>
    </location>
</feature>
<accession>A0A4Y7RRM8</accession>
<evidence type="ECO:0000313" key="5">
    <source>
        <dbReference type="EMBL" id="TEB11664.1"/>
    </source>
</evidence>
<dbReference type="Pfam" id="PF16244">
    <property type="entry name" value="DUF4901"/>
    <property type="match status" value="2"/>
</dbReference>
<dbReference type="Pfam" id="PF00395">
    <property type="entry name" value="SLH"/>
    <property type="match status" value="2"/>
</dbReference>
<comment type="caution">
    <text evidence="5">The sequence shown here is derived from an EMBL/GenBank/DDBJ whole genome shotgun (WGS) entry which is preliminary data.</text>
</comment>
<dbReference type="Proteomes" id="UP000297597">
    <property type="component" value="Unassembled WGS sequence"/>
</dbReference>
<organism evidence="5 6">
    <name type="scientific">Pelotomaculum propionicicum</name>
    <dbReference type="NCBI Taxonomy" id="258475"/>
    <lineage>
        <taxon>Bacteria</taxon>
        <taxon>Bacillati</taxon>
        <taxon>Bacillota</taxon>
        <taxon>Clostridia</taxon>
        <taxon>Eubacteriales</taxon>
        <taxon>Desulfotomaculaceae</taxon>
        <taxon>Pelotomaculum</taxon>
    </lineage>
</organism>
<dbReference type="AlphaFoldDB" id="A0A4Y7RRM8"/>
<feature type="region of interest" description="Disordered" evidence="2">
    <location>
        <begin position="32"/>
        <end position="58"/>
    </location>
</feature>
<keyword evidence="5" id="KW-0624">Polysaccharide degradation</keyword>
<evidence type="ECO:0000256" key="2">
    <source>
        <dbReference type="SAM" id="MobiDB-lite"/>
    </source>
</evidence>
<gene>
    <name evidence="5" type="primary">xynA1_3</name>
    <name evidence="5" type="ORF">Pmgp_01460</name>
</gene>
<feature type="signal peptide" evidence="3">
    <location>
        <begin position="1"/>
        <end position="29"/>
    </location>
</feature>
<dbReference type="InterPro" id="IPR001119">
    <property type="entry name" value="SLH_dom"/>
</dbReference>
<protein>
    <submittedName>
        <fullName evidence="5">Endo-1,4-beta-xylanase A</fullName>
        <ecNumber evidence="5">3.2.1.8</ecNumber>
    </submittedName>
</protein>
<proteinExistence type="predicted"/>
<keyword evidence="6" id="KW-1185">Reference proteome</keyword>
<keyword evidence="5" id="KW-0119">Carbohydrate metabolism</keyword>
<dbReference type="GO" id="GO:0031176">
    <property type="term" value="F:endo-1,4-beta-xylanase activity"/>
    <property type="evidence" value="ECO:0007669"/>
    <property type="project" value="UniProtKB-EC"/>
</dbReference>
<dbReference type="GO" id="GO:0045493">
    <property type="term" value="P:xylan catabolic process"/>
    <property type="evidence" value="ECO:0007669"/>
    <property type="project" value="UniProtKB-KW"/>
</dbReference>
<keyword evidence="1" id="KW-0677">Repeat</keyword>
<evidence type="ECO:0000256" key="3">
    <source>
        <dbReference type="SAM" id="SignalP"/>
    </source>
</evidence>
<name>A0A4Y7RRM8_9FIRM</name>
<evidence type="ECO:0000259" key="4">
    <source>
        <dbReference type="PROSITE" id="PS51272"/>
    </source>
</evidence>
<feature type="compositionally biased region" description="Polar residues" evidence="2">
    <location>
        <begin position="34"/>
        <end position="51"/>
    </location>
</feature>
<dbReference type="RefSeq" id="WP_134213339.1">
    <property type="nucleotide sequence ID" value="NZ_QFFZ01000012.1"/>
</dbReference>
<feature type="domain" description="SLH" evidence="4">
    <location>
        <begin position="590"/>
        <end position="651"/>
    </location>
</feature>
<dbReference type="PROSITE" id="PS51272">
    <property type="entry name" value="SLH"/>
    <property type="match status" value="2"/>
</dbReference>
<dbReference type="InterPro" id="IPR032599">
    <property type="entry name" value="YcdB/YcdC_rep_domain"/>
</dbReference>
<dbReference type="EMBL" id="QFFZ01000012">
    <property type="protein sequence ID" value="TEB11664.1"/>
    <property type="molecule type" value="Genomic_DNA"/>
</dbReference>
<keyword evidence="5" id="KW-0858">Xylan degradation</keyword>
<dbReference type="EC" id="3.2.1.8" evidence="5"/>
<reference evidence="5 6" key="1">
    <citation type="journal article" date="2018" name="Environ. Microbiol.">
        <title>Novel energy conservation strategies and behaviour of Pelotomaculum schinkii driving syntrophic propionate catabolism.</title>
        <authorList>
            <person name="Hidalgo-Ahumada C.A.P."/>
            <person name="Nobu M.K."/>
            <person name="Narihiro T."/>
            <person name="Tamaki H."/>
            <person name="Liu W.T."/>
            <person name="Kamagata Y."/>
            <person name="Stams A.J.M."/>
            <person name="Imachi H."/>
            <person name="Sousa D.Z."/>
        </authorList>
    </citation>
    <scope>NUCLEOTIDE SEQUENCE [LARGE SCALE GENOMIC DNA]</scope>
    <source>
        <strain evidence="5 6">MGP</strain>
    </source>
</reference>